<organism evidence="10 11">
    <name type="scientific">Mycena citricolor</name>
    <dbReference type="NCBI Taxonomy" id="2018698"/>
    <lineage>
        <taxon>Eukaryota</taxon>
        <taxon>Fungi</taxon>
        <taxon>Dikarya</taxon>
        <taxon>Basidiomycota</taxon>
        <taxon>Agaricomycotina</taxon>
        <taxon>Agaricomycetes</taxon>
        <taxon>Agaricomycetidae</taxon>
        <taxon>Agaricales</taxon>
        <taxon>Marasmiineae</taxon>
        <taxon>Mycenaceae</taxon>
        <taxon>Mycena</taxon>
    </lineage>
</organism>
<feature type="region of interest" description="Disordered" evidence="8">
    <location>
        <begin position="1"/>
        <end position="26"/>
    </location>
</feature>
<accession>A0AAD2HCT0</accession>
<evidence type="ECO:0008006" key="12">
    <source>
        <dbReference type="Google" id="ProtNLM"/>
    </source>
</evidence>
<evidence type="ECO:0000256" key="8">
    <source>
        <dbReference type="SAM" id="MobiDB-lite"/>
    </source>
</evidence>
<feature type="transmembrane region" description="Helical" evidence="9">
    <location>
        <begin position="480"/>
        <end position="496"/>
    </location>
</feature>
<feature type="compositionally biased region" description="Basic and acidic residues" evidence="8">
    <location>
        <begin position="1"/>
        <end position="12"/>
    </location>
</feature>
<evidence type="ECO:0000256" key="3">
    <source>
        <dbReference type="ARBA" id="ARBA00022448"/>
    </source>
</evidence>
<dbReference type="GO" id="GO:0022857">
    <property type="term" value="F:transmembrane transporter activity"/>
    <property type="evidence" value="ECO:0007669"/>
    <property type="project" value="InterPro"/>
</dbReference>
<feature type="transmembrane region" description="Helical" evidence="9">
    <location>
        <begin position="246"/>
        <end position="268"/>
    </location>
</feature>
<evidence type="ECO:0000256" key="4">
    <source>
        <dbReference type="ARBA" id="ARBA00022692"/>
    </source>
</evidence>
<feature type="transmembrane region" description="Helical" evidence="9">
    <location>
        <begin position="143"/>
        <end position="166"/>
    </location>
</feature>
<feature type="transmembrane region" description="Helical" evidence="9">
    <location>
        <begin position="337"/>
        <end position="362"/>
    </location>
</feature>
<feature type="transmembrane region" description="Helical" evidence="9">
    <location>
        <begin position="205"/>
        <end position="226"/>
    </location>
</feature>
<feature type="transmembrane region" description="Helical" evidence="9">
    <location>
        <begin position="71"/>
        <end position="90"/>
    </location>
</feature>
<dbReference type="Gene3D" id="1.10.4160.10">
    <property type="entry name" value="Hydantoin permease"/>
    <property type="match status" value="1"/>
</dbReference>
<sequence length="506" mass="54163">MTVLDSTKEHRSNRSLSPPTEVEESHAPSTLAAIRSRLGQLAAWLRVCGVETIGITPVPEEDRTETRTYQLFLFWFAANLNLSGLTYGATGPVVFNLSLRDSVLVNLISNLIAAIFPAYLAIFGSKLGMRAMVQARYSWGTRAIGLPAILNVVTSLGYIVLALIVGGQLLSAASPSGTLSPALGITAISLISLAVCFFGYRWMHWFASLAWIPTVLGLLVMLGVSARDLAHALSSGAEEPPRVGTLFSYAATVAAAIISWCPGAPDYCVYHRASSAKIFFYTYLGNFLPGVITGVLGAAFAAAAPNIPAWNTGYQAGNDLGGLVAATLQPVGGFGKVLIVSMALAITALTLPSMYSFGFSLMNVTPYFARVPQYVYVVIATILCIPLGIFGETHFYSVLVVGVDMSGYWSASYAAIIIVEHLLFRRARFSCYPRQHWDDQKHMPPGYAATFAFVASFAAVVPCMAQDWYTGPVAKITGDVGVWAGFLAAAAAYGVGRSLERRAFGR</sequence>
<keyword evidence="5 9" id="KW-1133">Transmembrane helix</keyword>
<evidence type="ECO:0000256" key="7">
    <source>
        <dbReference type="PIRNR" id="PIRNR002744"/>
    </source>
</evidence>
<feature type="transmembrane region" description="Helical" evidence="9">
    <location>
        <begin position="445"/>
        <end position="468"/>
    </location>
</feature>
<dbReference type="EMBL" id="CAVNYO010000186">
    <property type="protein sequence ID" value="CAK5272790.1"/>
    <property type="molecule type" value="Genomic_DNA"/>
</dbReference>
<evidence type="ECO:0000313" key="11">
    <source>
        <dbReference type="Proteomes" id="UP001295794"/>
    </source>
</evidence>
<evidence type="ECO:0000256" key="1">
    <source>
        <dbReference type="ARBA" id="ARBA00004141"/>
    </source>
</evidence>
<keyword evidence="4 9" id="KW-0812">Transmembrane</keyword>
<dbReference type="PANTHER" id="PTHR31806">
    <property type="entry name" value="PURINE-CYTOSINE PERMEASE FCY2-RELATED"/>
    <property type="match status" value="1"/>
</dbReference>
<evidence type="ECO:0000256" key="9">
    <source>
        <dbReference type="SAM" id="Phobius"/>
    </source>
</evidence>
<gene>
    <name evidence="10" type="ORF">MYCIT1_LOCUS18685</name>
</gene>
<feature type="transmembrane region" description="Helical" evidence="9">
    <location>
        <begin position="407"/>
        <end position="424"/>
    </location>
</feature>
<feature type="transmembrane region" description="Helical" evidence="9">
    <location>
        <begin position="102"/>
        <end position="122"/>
    </location>
</feature>
<evidence type="ECO:0000313" key="10">
    <source>
        <dbReference type="EMBL" id="CAK5272790.1"/>
    </source>
</evidence>
<evidence type="ECO:0000256" key="2">
    <source>
        <dbReference type="ARBA" id="ARBA00008974"/>
    </source>
</evidence>
<evidence type="ECO:0000256" key="6">
    <source>
        <dbReference type="ARBA" id="ARBA00023136"/>
    </source>
</evidence>
<keyword evidence="6 7" id="KW-0472">Membrane</keyword>
<dbReference type="InterPro" id="IPR026030">
    <property type="entry name" value="Pur-cyt_permease_Fcy2/21/22"/>
</dbReference>
<comment type="similarity">
    <text evidence="2 7">Belongs to the purine-cytosine permease (2.A.39) family.</text>
</comment>
<feature type="transmembrane region" description="Helical" evidence="9">
    <location>
        <begin position="178"/>
        <end position="198"/>
    </location>
</feature>
<proteinExistence type="inferred from homology"/>
<reference evidence="10" key="1">
    <citation type="submission" date="2023-11" db="EMBL/GenBank/DDBJ databases">
        <authorList>
            <person name="De Vega J J."/>
            <person name="De Vega J J."/>
        </authorList>
    </citation>
    <scope>NUCLEOTIDE SEQUENCE</scope>
</reference>
<feature type="transmembrane region" description="Helical" evidence="9">
    <location>
        <begin position="374"/>
        <end position="395"/>
    </location>
</feature>
<dbReference type="GO" id="GO:0005886">
    <property type="term" value="C:plasma membrane"/>
    <property type="evidence" value="ECO:0007669"/>
    <property type="project" value="TreeGrafter"/>
</dbReference>
<dbReference type="PANTHER" id="PTHR31806:SF5">
    <property type="entry name" value="PURINE-CYTOSINE PERMEASE FCY21"/>
    <property type="match status" value="1"/>
</dbReference>
<keyword evidence="11" id="KW-1185">Reference proteome</keyword>
<feature type="transmembrane region" description="Helical" evidence="9">
    <location>
        <begin position="280"/>
        <end position="304"/>
    </location>
</feature>
<keyword evidence="3 7" id="KW-0813">Transport</keyword>
<dbReference type="Pfam" id="PF02133">
    <property type="entry name" value="Transp_cyt_pur"/>
    <property type="match status" value="1"/>
</dbReference>
<dbReference type="Proteomes" id="UP001295794">
    <property type="component" value="Unassembled WGS sequence"/>
</dbReference>
<name>A0AAD2HCT0_9AGAR</name>
<comment type="caution">
    <text evidence="10">The sequence shown here is derived from an EMBL/GenBank/DDBJ whole genome shotgun (WGS) entry which is preliminary data.</text>
</comment>
<protein>
    <recommendedName>
        <fullName evidence="12">Cytosine-purine permease</fullName>
    </recommendedName>
</protein>
<dbReference type="AlphaFoldDB" id="A0AAD2HCT0"/>
<evidence type="ECO:0000256" key="5">
    <source>
        <dbReference type="ARBA" id="ARBA00022989"/>
    </source>
</evidence>
<comment type="subcellular location">
    <subcellularLocation>
        <location evidence="1">Membrane</location>
        <topology evidence="1">Multi-pass membrane protein</topology>
    </subcellularLocation>
</comment>
<dbReference type="PIRSF" id="PIRSF002744">
    <property type="entry name" value="Pur-cyt_permease"/>
    <property type="match status" value="1"/>
</dbReference>
<dbReference type="InterPro" id="IPR001248">
    <property type="entry name" value="Pur-cyt_permease"/>
</dbReference>